<organism evidence="1 2">
    <name type="scientific">Gimesia chilikensis</name>
    <dbReference type="NCBI Taxonomy" id="2605989"/>
    <lineage>
        <taxon>Bacteria</taxon>
        <taxon>Pseudomonadati</taxon>
        <taxon>Planctomycetota</taxon>
        <taxon>Planctomycetia</taxon>
        <taxon>Planctomycetales</taxon>
        <taxon>Planctomycetaceae</taxon>
        <taxon>Gimesia</taxon>
    </lineage>
</organism>
<proteinExistence type="predicted"/>
<dbReference type="AlphaFoldDB" id="A0A517W616"/>
<dbReference type="Proteomes" id="UP000320722">
    <property type="component" value="Chromosome"/>
</dbReference>
<reference evidence="1 2" key="1">
    <citation type="submission" date="2019-02" db="EMBL/GenBank/DDBJ databases">
        <title>Deep-cultivation of Planctomycetes and their phenomic and genomic characterization uncovers novel biology.</title>
        <authorList>
            <person name="Wiegand S."/>
            <person name="Jogler M."/>
            <person name="Boedeker C."/>
            <person name="Pinto D."/>
            <person name="Vollmers J."/>
            <person name="Rivas-Marin E."/>
            <person name="Kohn T."/>
            <person name="Peeters S.H."/>
            <person name="Heuer A."/>
            <person name="Rast P."/>
            <person name="Oberbeckmann S."/>
            <person name="Bunk B."/>
            <person name="Jeske O."/>
            <person name="Meyerdierks A."/>
            <person name="Storesund J.E."/>
            <person name="Kallscheuer N."/>
            <person name="Luecker S."/>
            <person name="Lage O.M."/>
            <person name="Pohl T."/>
            <person name="Merkel B.J."/>
            <person name="Hornburger P."/>
            <person name="Mueller R.-W."/>
            <person name="Bruemmer F."/>
            <person name="Labrenz M."/>
            <person name="Spormann A.M."/>
            <person name="Op den Camp H."/>
            <person name="Overmann J."/>
            <person name="Amann R."/>
            <person name="Jetten M.S.M."/>
            <person name="Mascher T."/>
            <person name="Medema M.H."/>
            <person name="Devos D.P."/>
            <person name="Kaster A.-K."/>
            <person name="Ovreas L."/>
            <person name="Rohde M."/>
            <person name="Galperin M.Y."/>
            <person name="Jogler C."/>
        </authorList>
    </citation>
    <scope>NUCLEOTIDE SEQUENCE [LARGE SCALE GENOMIC DNA]</scope>
    <source>
        <strain evidence="1 2">V6</strain>
    </source>
</reference>
<dbReference type="EMBL" id="CP036347">
    <property type="protein sequence ID" value="QDU00680.1"/>
    <property type="molecule type" value="Genomic_DNA"/>
</dbReference>
<protein>
    <submittedName>
        <fullName evidence="1">Uncharacterized protein</fullName>
    </submittedName>
</protein>
<evidence type="ECO:0000313" key="1">
    <source>
        <dbReference type="EMBL" id="QDU00680.1"/>
    </source>
</evidence>
<name>A0A517W616_9PLAN</name>
<evidence type="ECO:0000313" key="2">
    <source>
        <dbReference type="Proteomes" id="UP000320722"/>
    </source>
</evidence>
<sequence length="109" mass="11960">MLKFVEWREGVKTEFCPSVAGFCPGVSRFLSLCDRSLSWFAVNNKGGTFRMSSVYSSENLVKSGVGSGAVASVVSGVPVHADLPRARARREQHTMREGRIKGSLCSKYR</sequence>
<accession>A0A517W616</accession>
<gene>
    <name evidence="1" type="ORF">V6x_03550</name>
</gene>